<dbReference type="Gene3D" id="3.40.50.1000">
    <property type="entry name" value="HAD superfamily/HAD-like"/>
    <property type="match status" value="1"/>
</dbReference>
<organism evidence="1 2">
    <name type="scientific">Candidatus Falkowbacteria bacterium RIFOXYD2_FULL_34_120</name>
    <dbReference type="NCBI Taxonomy" id="1798007"/>
    <lineage>
        <taxon>Bacteria</taxon>
        <taxon>Candidatus Falkowiibacteriota</taxon>
    </lineage>
</organism>
<reference evidence="1 2" key="1">
    <citation type="journal article" date="2016" name="Nat. Commun.">
        <title>Thousands of microbial genomes shed light on interconnected biogeochemical processes in an aquifer system.</title>
        <authorList>
            <person name="Anantharaman K."/>
            <person name="Brown C.T."/>
            <person name="Hug L.A."/>
            <person name="Sharon I."/>
            <person name="Castelle C.J."/>
            <person name="Probst A.J."/>
            <person name="Thomas B.C."/>
            <person name="Singh A."/>
            <person name="Wilkins M.J."/>
            <person name="Karaoz U."/>
            <person name="Brodie E.L."/>
            <person name="Williams K.H."/>
            <person name="Hubbard S.S."/>
            <person name="Banfield J.F."/>
        </authorList>
    </citation>
    <scope>NUCLEOTIDE SEQUENCE [LARGE SCALE GENOMIC DNA]</scope>
</reference>
<dbReference type="SUPFAM" id="SSF56784">
    <property type="entry name" value="HAD-like"/>
    <property type="match status" value="1"/>
</dbReference>
<dbReference type="Proteomes" id="UP000177579">
    <property type="component" value="Unassembled WGS sequence"/>
</dbReference>
<gene>
    <name evidence="1" type="ORF">A2531_07120</name>
</gene>
<protein>
    <submittedName>
        <fullName evidence="1">Uncharacterized protein</fullName>
    </submittedName>
</protein>
<dbReference type="AlphaFoldDB" id="A0A1F5TQV7"/>
<name>A0A1F5TQV7_9BACT</name>
<dbReference type="EMBL" id="MFGO01000010">
    <property type="protein sequence ID" value="OGF41350.1"/>
    <property type="molecule type" value="Genomic_DNA"/>
</dbReference>
<comment type="caution">
    <text evidence="1">The sequence shown here is derived from an EMBL/GenBank/DDBJ whole genome shotgun (WGS) entry which is preliminary data.</text>
</comment>
<dbReference type="InterPro" id="IPR041492">
    <property type="entry name" value="HAD_2"/>
</dbReference>
<evidence type="ECO:0000313" key="1">
    <source>
        <dbReference type="EMBL" id="OGF41350.1"/>
    </source>
</evidence>
<dbReference type="Pfam" id="PF13419">
    <property type="entry name" value="HAD_2"/>
    <property type="match status" value="1"/>
</dbReference>
<sequence length="201" mass="23375">MLIVFDLDHTLFDALKFKDALAECFTFKEGGFIKSYRKYFGKFKENFNPYKHVSYLISEGKIDSGNGQKIKIQIINLLKRADNFVFSGAESILENLKEGDRELVLLTFGDIVWQKMKIKNLAIKNYFNRIIITDKSKITALDAYKNYSGRKIMINDNAQENKALKKELPDWEIYLVDGPYADVVEHGFKKYTLKQVLKHLI</sequence>
<accession>A0A1F5TQV7</accession>
<dbReference type="InterPro" id="IPR036412">
    <property type="entry name" value="HAD-like_sf"/>
</dbReference>
<proteinExistence type="predicted"/>
<evidence type="ECO:0000313" key="2">
    <source>
        <dbReference type="Proteomes" id="UP000177579"/>
    </source>
</evidence>
<dbReference type="InterPro" id="IPR023214">
    <property type="entry name" value="HAD_sf"/>
</dbReference>